<evidence type="ECO:0000256" key="1">
    <source>
        <dbReference type="SAM" id="Phobius"/>
    </source>
</evidence>
<accession>A0ABX2JIH4</accession>
<organism evidence="2 3">
    <name type="scientific">Sphingomonas hominis</name>
    <dbReference type="NCBI Taxonomy" id="2741495"/>
    <lineage>
        <taxon>Bacteria</taxon>
        <taxon>Pseudomonadati</taxon>
        <taxon>Pseudomonadota</taxon>
        <taxon>Alphaproteobacteria</taxon>
        <taxon>Sphingomonadales</taxon>
        <taxon>Sphingomonadaceae</taxon>
        <taxon>Sphingomonas</taxon>
    </lineage>
</organism>
<proteinExistence type="predicted"/>
<dbReference type="EMBL" id="JABULH010000004">
    <property type="protein sequence ID" value="NTS65634.1"/>
    <property type="molecule type" value="Genomic_DNA"/>
</dbReference>
<name>A0ABX2JIH4_9SPHN</name>
<feature type="transmembrane region" description="Helical" evidence="1">
    <location>
        <begin position="86"/>
        <end position="106"/>
    </location>
</feature>
<gene>
    <name evidence="2" type="ORF">HRV97_10720</name>
</gene>
<sequence>MQFVWRFLLLVATCFAVTMALLPHPPGVVEVGDKYQHMLAFGTLTILYALAFPTTPLPRIGERLSFLGALVEVFQSIPALHRDCDVMDWVADTFIIVAVLVVIALARHLRPSRRAVAP</sequence>
<dbReference type="Proteomes" id="UP000621447">
    <property type="component" value="Unassembled WGS sequence"/>
</dbReference>
<evidence type="ECO:0008006" key="4">
    <source>
        <dbReference type="Google" id="ProtNLM"/>
    </source>
</evidence>
<keyword evidence="1" id="KW-1133">Transmembrane helix</keyword>
<keyword evidence="1" id="KW-0812">Transmembrane</keyword>
<keyword evidence="1" id="KW-0472">Membrane</keyword>
<comment type="caution">
    <text evidence="2">The sequence shown here is derived from an EMBL/GenBank/DDBJ whole genome shotgun (WGS) entry which is preliminary data.</text>
</comment>
<evidence type="ECO:0000313" key="2">
    <source>
        <dbReference type="EMBL" id="NTS65634.1"/>
    </source>
</evidence>
<keyword evidence="3" id="KW-1185">Reference proteome</keyword>
<reference evidence="2 3" key="1">
    <citation type="submission" date="2020-06" db="EMBL/GenBank/DDBJ databases">
        <title>Sphingomonas hominis sp. nov., a member of the Sphingomonas, isolated from the hair of a 22-year-old girl.</title>
        <authorList>
            <person name="Zhang D.-F."/>
            <person name="Cui X.-W."/>
        </authorList>
    </citation>
    <scope>NUCLEOTIDE SEQUENCE [LARGE SCALE GENOMIC DNA]</scope>
    <source>
        <strain evidence="2 3">HHU CXW</strain>
    </source>
</reference>
<protein>
    <recommendedName>
        <fullName evidence="4">VanZ family protein</fullName>
    </recommendedName>
</protein>
<evidence type="ECO:0000313" key="3">
    <source>
        <dbReference type="Proteomes" id="UP000621447"/>
    </source>
</evidence>